<evidence type="ECO:0000259" key="6">
    <source>
        <dbReference type="Pfam" id="PF06803"/>
    </source>
</evidence>
<keyword evidence="8" id="KW-1185">Reference proteome</keyword>
<name>A0ABY8EBD1_9FIRM</name>
<keyword evidence="4 5" id="KW-0472">Membrane</keyword>
<evidence type="ECO:0000256" key="2">
    <source>
        <dbReference type="ARBA" id="ARBA00022692"/>
    </source>
</evidence>
<dbReference type="Pfam" id="PF06803">
    <property type="entry name" value="DUF1232"/>
    <property type="match status" value="1"/>
</dbReference>
<keyword evidence="2 5" id="KW-0812">Transmembrane</keyword>
<evidence type="ECO:0000256" key="3">
    <source>
        <dbReference type="ARBA" id="ARBA00022989"/>
    </source>
</evidence>
<dbReference type="RefSeq" id="WP_277731126.1">
    <property type="nucleotide sequence ID" value="NZ_CP120733.1"/>
</dbReference>
<dbReference type="Proteomes" id="UP001222800">
    <property type="component" value="Chromosome"/>
</dbReference>
<dbReference type="EMBL" id="CP120733">
    <property type="protein sequence ID" value="WFD09205.1"/>
    <property type="molecule type" value="Genomic_DNA"/>
</dbReference>
<comment type="subcellular location">
    <subcellularLocation>
        <location evidence="1">Endomembrane system</location>
        <topology evidence="1">Multi-pass membrane protein</topology>
    </subcellularLocation>
</comment>
<organism evidence="7 8">
    <name type="scientific">Tepidibacter hydrothermalis</name>
    <dbReference type="NCBI Taxonomy" id="3036126"/>
    <lineage>
        <taxon>Bacteria</taxon>
        <taxon>Bacillati</taxon>
        <taxon>Bacillota</taxon>
        <taxon>Clostridia</taxon>
        <taxon>Peptostreptococcales</taxon>
        <taxon>Peptostreptococcaceae</taxon>
        <taxon>Tepidibacter</taxon>
    </lineage>
</organism>
<keyword evidence="3 5" id="KW-1133">Transmembrane helix</keyword>
<evidence type="ECO:0000313" key="7">
    <source>
        <dbReference type="EMBL" id="WFD09205.1"/>
    </source>
</evidence>
<sequence>MKKFKYALSFFKRIGLVSEFLKDSCVSKFKKVKVIMLLLFGFIYFISPLDLIPEVILGLGIIDDGVVILYLLTEINRELDEYELKSKNIKCRSNSEYSNIIENIEYDIEDKS</sequence>
<feature type="domain" description="DUF1232" evidence="6">
    <location>
        <begin position="35"/>
        <end position="69"/>
    </location>
</feature>
<evidence type="ECO:0000256" key="5">
    <source>
        <dbReference type="SAM" id="Phobius"/>
    </source>
</evidence>
<reference evidence="7 8" key="1">
    <citation type="submission" date="2023-03" db="EMBL/GenBank/DDBJ databases">
        <title>Complete genome sequence of Tepidibacter sp. SWIR-1, isolated from a deep-sea hydrothermal vent.</title>
        <authorList>
            <person name="Li X."/>
        </authorList>
    </citation>
    <scope>NUCLEOTIDE SEQUENCE [LARGE SCALE GENOMIC DNA]</scope>
    <source>
        <strain evidence="7 8">SWIR-1</strain>
    </source>
</reference>
<evidence type="ECO:0000313" key="8">
    <source>
        <dbReference type="Proteomes" id="UP001222800"/>
    </source>
</evidence>
<proteinExistence type="predicted"/>
<accession>A0ABY8EBD1</accession>
<evidence type="ECO:0000256" key="1">
    <source>
        <dbReference type="ARBA" id="ARBA00004127"/>
    </source>
</evidence>
<dbReference type="InterPro" id="IPR010652">
    <property type="entry name" value="DUF1232"/>
</dbReference>
<evidence type="ECO:0000256" key="4">
    <source>
        <dbReference type="ARBA" id="ARBA00023136"/>
    </source>
</evidence>
<feature type="transmembrane region" description="Helical" evidence="5">
    <location>
        <begin position="32"/>
        <end position="49"/>
    </location>
</feature>
<protein>
    <submittedName>
        <fullName evidence="7">DUF1232 domain-containing protein</fullName>
    </submittedName>
</protein>
<gene>
    <name evidence="7" type="ORF">P4S50_12510</name>
</gene>